<evidence type="ECO:0000259" key="2">
    <source>
        <dbReference type="PROSITE" id="PS50164"/>
    </source>
</evidence>
<dbReference type="EMBL" id="JAFLNF010000009">
    <property type="protein sequence ID" value="MBO0347122.1"/>
    <property type="molecule type" value="Genomic_DNA"/>
</dbReference>
<organism evidence="3 4">
    <name type="scientific">Roseibium limicola</name>
    <dbReference type="NCBI Taxonomy" id="2816037"/>
    <lineage>
        <taxon>Bacteria</taxon>
        <taxon>Pseudomonadati</taxon>
        <taxon>Pseudomonadota</taxon>
        <taxon>Alphaproteobacteria</taxon>
        <taxon>Hyphomicrobiales</taxon>
        <taxon>Stappiaceae</taxon>
        <taxon>Roseibium</taxon>
    </lineage>
</organism>
<keyword evidence="4" id="KW-1185">Reference proteome</keyword>
<comment type="caution">
    <text evidence="3">The sequence shown here is derived from an EMBL/GenBank/DDBJ whole genome shotgun (WGS) entry which is preliminary data.</text>
</comment>
<dbReference type="PROSITE" id="PS50164">
    <property type="entry name" value="GIY_YIG"/>
    <property type="match status" value="1"/>
</dbReference>
<dbReference type="CDD" id="cd10448">
    <property type="entry name" value="GIY-YIG_unchar_3"/>
    <property type="match status" value="1"/>
</dbReference>
<gene>
    <name evidence="3" type="ORF">J0X15_17980</name>
</gene>
<dbReference type="PANTHER" id="PTHR34477:SF5">
    <property type="entry name" value="BSL5627 PROTEIN"/>
    <property type="match status" value="1"/>
</dbReference>
<name>A0A939J8E9_9HYPH</name>
<dbReference type="PANTHER" id="PTHR34477">
    <property type="entry name" value="UPF0213 PROTEIN YHBQ"/>
    <property type="match status" value="1"/>
</dbReference>
<dbReference type="AlphaFoldDB" id="A0A939J8E9"/>
<dbReference type="RefSeq" id="WP_206943793.1">
    <property type="nucleotide sequence ID" value="NZ_JAFLNF010000009.1"/>
</dbReference>
<protein>
    <submittedName>
        <fullName evidence="3">GIY-YIG nuclease family protein</fullName>
    </submittedName>
</protein>
<sequence>MTYFVYILASGRNGTLYTGVTNDLARRVYEHKTQVMQGFTSKYACKSLVWYEAHETIVSAIQREKSVKRYYRKWKLNLIEELNPEWNDLYDQLNQ</sequence>
<dbReference type="Pfam" id="PF01541">
    <property type="entry name" value="GIY-YIG"/>
    <property type="match status" value="1"/>
</dbReference>
<dbReference type="Gene3D" id="3.40.1440.10">
    <property type="entry name" value="GIY-YIG endonuclease"/>
    <property type="match status" value="1"/>
</dbReference>
<proteinExistence type="inferred from homology"/>
<reference evidence="3" key="1">
    <citation type="submission" date="2021-03" db="EMBL/GenBank/DDBJ databases">
        <title>Roseibium sp. CAU 1637 isolated from Incheon.</title>
        <authorList>
            <person name="Kim W."/>
        </authorList>
    </citation>
    <scope>NUCLEOTIDE SEQUENCE</scope>
    <source>
        <strain evidence="3">CAU 1637</strain>
    </source>
</reference>
<comment type="similarity">
    <text evidence="1">Belongs to the UPF0213 family.</text>
</comment>
<dbReference type="InterPro" id="IPR000305">
    <property type="entry name" value="GIY-YIG_endonuc"/>
</dbReference>
<dbReference type="InterPro" id="IPR035901">
    <property type="entry name" value="GIY-YIG_endonuc_sf"/>
</dbReference>
<dbReference type="InterPro" id="IPR050190">
    <property type="entry name" value="UPF0213_domain"/>
</dbReference>
<accession>A0A939J8E9</accession>
<evidence type="ECO:0000313" key="4">
    <source>
        <dbReference type="Proteomes" id="UP000664779"/>
    </source>
</evidence>
<dbReference type="Proteomes" id="UP000664779">
    <property type="component" value="Unassembled WGS sequence"/>
</dbReference>
<evidence type="ECO:0000256" key="1">
    <source>
        <dbReference type="ARBA" id="ARBA00007435"/>
    </source>
</evidence>
<evidence type="ECO:0000313" key="3">
    <source>
        <dbReference type="EMBL" id="MBO0347122.1"/>
    </source>
</evidence>
<dbReference type="SUPFAM" id="SSF82771">
    <property type="entry name" value="GIY-YIG endonuclease"/>
    <property type="match status" value="1"/>
</dbReference>
<feature type="domain" description="GIY-YIG" evidence="2">
    <location>
        <begin position="1"/>
        <end position="78"/>
    </location>
</feature>